<dbReference type="PANTHER" id="PTHR43694">
    <property type="entry name" value="RIBONUCLEASE J"/>
    <property type="match status" value="1"/>
</dbReference>
<dbReference type="RefSeq" id="WP_071678116.1">
    <property type="nucleotide sequence ID" value="NZ_CP016313.1"/>
</dbReference>
<dbReference type="EMBL" id="CP016313">
    <property type="protein sequence ID" value="APD10428.1"/>
    <property type="molecule type" value="Genomic_DNA"/>
</dbReference>
<dbReference type="OrthoDB" id="9803916at2"/>
<evidence type="ECO:0000313" key="3">
    <source>
        <dbReference type="Proteomes" id="UP000182993"/>
    </source>
</evidence>
<reference evidence="3" key="1">
    <citation type="submission" date="2016-06" db="EMBL/GenBank/DDBJ databases">
        <title>Whole genome sequencing of Thermus brockianus strain GE-1.</title>
        <authorList>
            <person name="Schaefers C."/>
            <person name="Blank S."/>
            <person name="Wiebusch S."/>
            <person name="Elleuche S."/>
            <person name="Antranikian G."/>
        </authorList>
    </citation>
    <scope>NUCLEOTIDE SEQUENCE [LARGE SCALE GENOMIC DNA]</scope>
    <source>
        <strain evidence="3">GE-1</strain>
        <plasmid evidence="3">ptb1</plasmid>
    </source>
</reference>
<proteinExistence type="predicted"/>
<geneLocation type="plasmid" evidence="3">
    <name>ptb1</name>
</geneLocation>
<feature type="domain" description="Metallo-beta-lactamase" evidence="1">
    <location>
        <begin position="21"/>
        <end position="288"/>
    </location>
</feature>
<dbReference type="InterPro" id="IPR001279">
    <property type="entry name" value="Metallo-B-lactamas"/>
</dbReference>
<dbReference type="SMART" id="SM00849">
    <property type="entry name" value="Lactamase_B"/>
    <property type="match status" value="1"/>
</dbReference>
<dbReference type="PANTHER" id="PTHR43694:SF1">
    <property type="entry name" value="RIBONUCLEASE J"/>
    <property type="match status" value="1"/>
</dbReference>
<dbReference type="KEGG" id="tbc:A0O31_02403"/>
<dbReference type="InterPro" id="IPR011108">
    <property type="entry name" value="RMMBL"/>
</dbReference>
<protein>
    <submittedName>
        <fullName evidence="2">Metallo-beta-lactamase</fullName>
    </submittedName>
</protein>
<evidence type="ECO:0000313" key="2">
    <source>
        <dbReference type="EMBL" id="APD10428.1"/>
    </source>
</evidence>
<gene>
    <name evidence="2" type="ORF">A0O31_02403</name>
</gene>
<dbReference type="SUPFAM" id="SSF56281">
    <property type="entry name" value="Metallo-hydrolase/oxidoreductase"/>
    <property type="match status" value="1"/>
</dbReference>
<accession>A0A1J0LWN1</accession>
<name>A0A1J0LWN1_THEBO</name>
<dbReference type="Proteomes" id="UP000182993">
    <property type="component" value="Plasmid pTB1"/>
</dbReference>
<evidence type="ECO:0000259" key="1">
    <source>
        <dbReference type="SMART" id="SM00849"/>
    </source>
</evidence>
<organism evidence="2 3">
    <name type="scientific">Thermus brockianus</name>
    <dbReference type="NCBI Taxonomy" id="56956"/>
    <lineage>
        <taxon>Bacteria</taxon>
        <taxon>Thermotogati</taxon>
        <taxon>Deinococcota</taxon>
        <taxon>Deinococci</taxon>
        <taxon>Thermales</taxon>
        <taxon>Thermaceae</taxon>
        <taxon>Thermus</taxon>
    </lineage>
</organism>
<keyword evidence="2" id="KW-0614">Plasmid</keyword>
<dbReference type="InterPro" id="IPR036866">
    <property type="entry name" value="RibonucZ/Hydroxyglut_hydro"/>
</dbReference>
<dbReference type="AlphaFoldDB" id="A0A1J0LWN1"/>
<dbReference type="Gene3D" id="3.60.15.10">
    <property type="entry name" value="Ribonuclease Z/Hydroxyacylglutathione hydrolase-like"/>
    <property type="match status" value="1"/>
</dbReference>
<dbReference type="Pfam" id="PF00753">
    <property type="entry name" value="Lactamase_B"/>
    <property type="match status" value="1"/>
</dbReference>
<sequence>MKRVDLDPLRLTLFGGWGEIGGNQILLEAGEGAVLLDFGKPFARWGKFFTEFLSPRSALGLRDLLLLGLLPPIRGLYRDDPQDTLFLSEAERKGLLTGELDGERILALLLTHAHLDHTGAVAYLRRDMPIVASAATAAIVKAMQDTAQVGMDGEAAYVTPRQPGKEGVLEGDRKRYLRRPYRLLHGTLKAFPHQSPAKTKTLEGHPWEPAEAPLSLGPFRVHPFPVDHSVPGAVAYALDTPAGLVVYTGDLRGHGRWGAKTEDFLRALEGREVFLLMVEGTRLGRPGKAPTEGEVREALHGLLKEHPEAPAVVDFAPRNLERLLSCLEVGRDLGRALVVTPKDAYLLLALAEAEREPWTGVLREVLVLREPKGRRDGWEEALWAQGGIRPVTLEEVAQDPAAYLLALGFYEINRLLDLRLLERASGRPSRRGVYVFSNAFWADQEQILDLRVLLEWLKRLEFDLYPKSLRPLPDDPSRVENPYHTSGHAPEGDLVAWVRRLKPRYLLPVHTEAPHRWQELLAGEGVEVLL</sequence>
<dbReference type="Pfam" id="PF07521">
    <property type="entry name" value="RMMBL"/>
    <property type="match status" value="1"/>
</dbReference>